<name>A0AAV4ZYX3_9HYPH</name>
<organism evidence="1 2">
    <name type="scientific">Methylobacterium hispanicum</name>
    <dbReference type="NCBI Taxonomy" id="270350"/>
    <lineage>
        <taxon>Bacteria</taxon>
        <taxon>Pseudomonadati</taxon>
        <taxon>Pseudomonadota</taxon>
        <taxon>Alphaproteobacteria</taxon>
        <taxon>Hyphomicrobiales</taxon>
        <taxon>Methylobacteriaceae</taxon>
        <taxon>Methylobacterium</taxon>
    </lineage>
</organism>
<evidence type="ECO:0000313" key="2">
    <source>
        <dbReference type="Proteomes" id="UP001055247"/>
    </source>
</evidence>
<dbReference type="EMBL" id="BPQO01000056">
    <property type="protein sequence ID" value="GJD92699.1"/>
    <property type="molecule type" value="Genomic_DNA"/>
</dbReference>
<evidence type="ECO:0000313" key="1">
    <source>
        <dbReference type="EMBL" id="GJD92699.1"/>
    </source>
</evidence>
<dbReference type="Proteomes" id="UP001055247">
    <property type="component" value="Unassembled WGS sequence"/>
</dbReference>
<comment type="caution">
    <text evidence="1">The sequence shown here is derived from an EMBL/GenBank/DDBJ whole genome shotgun (WGS) entry which is preliminary data.</text>
</comment>
<gene>
    <name evidence="1" type="ORF">BHAOGJBA_6255</name>
</gene>
<proteinExistence type="predicted"/>
<sequence length="39" mass="4302">MTFIERPISAFFVLASAVILATALVPWINARRKEIAVEG</sequence>
<reference evidence="1" key="1">
    <citation type="journal article" date="2016" name="Front. Microbiol.">
        <title>Genome Sequence of the Piezophilic, Mesophilic Sulfate-Reducing Bacterium Desulfovibrio indicus J2T.</title>
        <authorList>
            <person name="Cao J."/>
            <person name="Maignien L."/>
            <person name="Shao Z."/>
            <person name="Alain K."/>
            <person name="Jebbar M."/>
        </authorList>
    </citation>
    <scope>NUCLEOTIDE SEQUENCE</scope>
    <source>
        <strain evidence="1">DSM 16372</strain>
    </source>
</reference>
<keyword evidence="2" id="KW-1185">Reference proteome</keyword>
<reference evidence="1" key="2">
    <citation type="submission" date="2021-08" db="EMBL/GenBank/DDBJ databases">
        <authorList>
            <person name="Tani A."/>
            <person name="Ola A."/>
            <person name="Ogura Y."/>
            <person name="Katsura K."/>
            <person name="Hayashi T."/>
        </authorList>
    </citation>
    <scope>NUCLEOTIDE SEQUENCE</scope>
    <source>
        <strain evidence="1">DSM 16372</strain>
    </source>
</reference>
<protein>
    <submittedName>
        <fullName evidence="1">Uncharacterized protein</fullName>
    </submittedName>
</protein>
<dbReference type="AlphaFoldDB" id="A0AAV4ZYX3"/>
<accession>A0AAV4ZYX3</accession>